<proteinExistence type="predicted"/>
<dbReference type="AlphaFoldDB" id="A0A1I7X5L9"/>
<keyword evidence="1" id="KW-1185">Reference proteome</keyword>
<sequence>MLAYVYGVVPLSLCRNGGCGLSEGSGRLNSDALDEEELWFGRNKSL</sequence>
<evidence type="ECO:0000313" key="2">
    <source>
        <dbReference type="WBParaSite" id="Hba_12899"/>
    </source>
</evidence>
<name>A0A1I7X5L9_HETBA</name>
<protein>
    <submittedName>
        <fullName evidence="2">Uncharacterized protein</fullName>
    </submittedName>
</protein>
<evidence type="ECO:0000313" key="1">
    <source>
        <dbReference type="Proteomes" id="UP000095283"/>
    </source>
</evidence>
<dbReference type="Proteomes" id="UP000095283">
    <property type="component" value="Unplaced"/>
</dbReference>
<organism evidence="1 2">
    <name type="scientific">Heterorhabditis bacteriophora</name>
    <name type="common">Entomopathogenic nematode worm</name>
    <dbReference type="NCBI Taxonomy" id="37862"/>
    <lineage>
        <taxon>Eukaryota</taxon>
        <taxon>Metazoa</taxon>
        <taxon>Ecdysozoa</taxon>
        <taxon>Nematoda</taxon>
        <taxon>Chromadorea</taxon>
        <taxon>Rhabditida</taxon>
        <taxon>Rhabditina</taxon>
        <taxon>Rhabditomorpha</taxon>
        <taxon>Strongyloidea</taxon>
        <taxon>Heterorhabditidae</taxon>
        <taxon>Heterorhabditis</taxon>
    </lineage>
</organism>
<accession>A0A1I7X5L9</accession>
<reference evidence="2" key="1">
    <citation type="submission" date="2016-11" db="UniProtKB">
        <authorList>
            <consortium name="WormBaseParasite"/>
        </authorList>
    </citation>
    <scope>IDENTIFICATION</scope>
</reference>
<dbReference type="WBParaSite" id="Hba_12899">
    <property type="protein sequence ID" value="Hba_12899"/>
    <property type="gene ID" value="Hba_12899"/>
</dbReference>